<evidence type="ECO:0000313" key="2">
    <source>
        <dbReference type="Proteomes" id="UP001243330"/>
    </source>
</evidence>
<proteinExistence type="predicted"/>
<organism evidence="1 2">
    <name type="scientific">Colletotrichum chrysophilum</name>
    <dbReference type="NCBI Taxonomy" id="1836956"/>
    <lineage>
        <taxon>Eukaryota</taxon>
        <taxon>Fungi</taxon>
        <taxon>Dikarya</taxon>
        <taxon>Ascomycota</taxon>
        <taxon>Pezizomycotina</taxon>
        <taxon>Sordariomycetes</taxon>
        <taxon>Hypocreomycetidae</taxon>
        <taxon>Glomerellales</taxon>
        <taxon>Glomerellaceae</taxon>
        <taxon>Colletotrichum</taxon>
        <taxon>Colletotrichum gloeosporioides species complex</taxon>
    </lineage>
</organism>
<dbReference type="AlphaFoldDB" id="A0AAD9AEV9"/>
<keyword evidence="2" id="KW-1185">Reference proteome</keyword>
<sequence length="242" mass="27431">MRPATRARDSCPQLYTTPLPSSSYDTSAYQALAVRQPNTSDMTISTKRLTVSSPERNGVMRTHDVVYTRSGLRGLAEEFKKSLVTDGRLFDSMAEIYRFQWLEKYVEMVRQYLDFDDKADLEYLVANDGRESNAICHRIKEKLRQAGLRSPSESSRNMPVLVELRSGCQWVRAGNVVIIFLIDTPDAKVGVDILLRNEAGHERIETSLSINVGSVIQIYGPSGWRASRSMTFLHICYDIEVI</sequence>
<gene>
    <name evidence="1" type="ORF">CCHR01_13100</name>
</gene>
<reference evidence="1" key="1">
    <citation type="submission" date="2023-01" db="EMBL/GenBank/DDBJ databases">
        <title>Colletotrichum chrysophilum M932 genome sequence.</title>
        <authorList>
            <person name="Baroncelli R."/>
        </authorList>
    </citation>
    <scope>NUCLEOTIDE SEQUENCE</scope>
    <source>
        <strain evidence="1">M932</strain>
    </source>
</reference>
<dbReference type="EMBL" id="JAQOWY010000319">
    <property type="protein sequence ID" value="KAK1844249.1"/>
    <property type="molecule type" value="Genomic_DNA"/>
</dbReference>
<accession>A0AAD9AEV9</accession>
<protein>
    <submittedName>
        <fullName evidence="1">Uncharacterized protein</fullName>
    </submittedName>
</protein>
<dbReference type="Proteomes" id="UP001243330">
    <property type="component" value="Unassembled WGS sequence"/>
</dbReference>
<name>A0AAD9AEV9_9PEZI</name>
<comment type="caution">
    <text evidence="1">The sequence shown here is derived from an EMBL/GenBank/DDBJ whole genome shotgun (WGS) entry which is preliminary data.</text>
</comment>
<evidence type="ECO:0000313" key="1">
    <source>
        <dbReference type="EMBL" id="KAK1844249.1"/>
    </source>
</evidence>